<reference evidence="12" key="1">
    <citation type="submission" date="2016-06" db="UniProtKB">
        <authorList>
            <consortium name="WormBaseParasite"/>
        </authorList>
    </citation>
    <scope>IDENTIFICATION</scope>
</reference>
<dbReference type="EMBL" id="UYWY01019369">
    <property type="protein sequence ID" value="VDM36742.1"/>
    <property type="molecule type" value="Genomic_DNA"/>
</dbReference>
<dbReference type="WBParaSite" id="TCNE_0000557101-mRNA-1">
    <property type="protein sequence ID" value="TCNE_0000557101-mRNA-1"/>
    <property type="gene ID" value="TCNE_0000557101"/>
</dbReference>
<dbReference type="SUPFAM" id="SSF74650">
    <property type="entry name" value="Galactose mutarotase-like"/>
    <property type="match status" value="1"/>
</dbReference>
<evidence type="ECO:0000313" key="10">
    <source>
        <dbReference type="EMBL" id="VDM36742.1"/>
    </source>
</evidence>
<keyword evidence="8" id="KW-0732">Signal</keyword>
<dbReference type="Gene3D" id="1.20.1270.50">
    <property type="entry name" value="Glycoside hydrolase family 38, central domain"/>
    <property type="match status" value="1"/>
</dbReference>
<organism evidence="11 12">
    <name type="scientific">Toxocara canis</name>
    <name type="common">Canine roundworm</name>
    <dbReference type="NCBI Taxonomy" id="6265"/>
    <lineage>
        <taxon>Eukaryota</taxon>
        <taxon>Metazoa</taxon>
        <taxon>Ecdysozoa</taxon>
        <taxon>Nematoda</taxon>
        <taxon>Chromadorea</taxon>
        <taxon>Rhabditida</taxon>
        <taxon>Spirurina</taxon>
        <taxon>Ascaridomorpha</taxon>
        <taxon>Ascaridoidea</taxon>
        <taxon>Toxocaridae</taxon>
        <taxon>Toxocara</taxon>
    </lineage>
</organism>
<keyword evidence="4" id="KW-0378">Hydrolase</keyword>
<proteinExistence type="inferred from homology"/>
<dbReference type="AlphaFoldDB" id="A0A183UAQ1"/>
<evidence type="ECO:0000256" key="3">
    <source>
        <dbReference type="ARBA" id="ARBA00022723"/>
    </source>
</evidence>
<evidence type="ECO:0000256" key="1">
    <source>
        <dbReference type="ARBA" id="ARBA00001947"/>
    </source>
</evidence>
<dbReference type="InterPro" id="IPR037094">
    <property type="entry name" value="Glyco_hydro_38_cen_sf"/>
</dbReference>
<dbReference type="GO" id="GO:0000139">
    <property type="term" value="C:Golgi membrane"/>
    <property type="evidence" value="ECO:0007669"/>
    <property type="project" value="TreeGrafter"/>
</dbReference>
<keyword evidence="6" id="KW-0326">Glycosidase</keyword>
<keyword evidence="7" id="KW-0472">Membrane</keyword>
<dbReference type="InterPro" id="IPR015341">
    <property type="entry name" value="Glyco_hydro_38_cen"/>
</dbReference>
<dbReference type="SUPFAM" id="SSF88713">
    <property type="entry name" value="Glycoside hydrolase/deacetylase"/>
    <property type="match status" value="1"/>
</dbReference>
<dbReference type="InterPro" id="IPR011013">
    <property type="entry name" value="Gal_mutarotase_sf_dom"/>
</dbReference>
<dbReference type="Pfam" id="PF01074">
    <property type="entry name" value="Glyco_hydro_38N"/>
    <property type="match status" value="1"/>
</dbReference>
<dbReference type="PANTHER" id="PTHR11607">
    <property type="entry name" value="ALPHA-MANNOSIDASE"/>
    <property type="match status" value="1"/>
</dbReference>
<evidence type="ECO:0000256" key="8">
    <source>
        <dbReference type="SAM" id="SignalP"/>
    </source>
</evidence>
<dbReference type="GO" id="GO:0006491">
    <property type="term" value="P:N-glycan processing"/>
    <property type="evidence" value="ECO:0007669"/>
    <property type="project" value="TreeGrafter"/>
</dbReference>
<protein>
    <submittedName>
        <fullName evidence="12">Alpha-mann_mid domain-containing protein</fullName>
    </submittedName>
</protein>
<keyword evidence="7" id="KW-0812">Transmembrane</keyword>
<dbReference type="InterPro" id="IPR050843">
    <property type="entry name" value="Glycosyl_Hydrlase_38"/>
</dbReference>
<dbReference type="InterPro" id="IPR011330">
    <property type="entry name" value="Glyco_hydro/deAcase_b/a-brl"/>
</dbReference>
<accession>A0A183UAQ1</accession>
<dbReference type="GO" id="GO:0046872">
    <property type="term" value="F:metal ion binding"/>
    <property type="evidence" value="ECO:0007669"/>
    <property type="project" value="UniProtKB-KW"/>
</dbReference>
<dbReference type="GO" id="GO:0004559">
    <property type="term" value="F:alpha-mannosidase activity"/>
    <property type="evidence" value="ECO:0007669"/>
    <property type="project" value="InterPro"/>
</dbReference>
<dbReference type="SMART" id="SM00872">
    <property type="entry name" value="Alpha-mann_mid"/>
    <property type="match status" value="1"/>
</dbReference>
<gene>
    <name evidence="10" type="ORF">TCNE_LOCUS5571</name>
</gene>
<dbReference type="InterPro" id="IPR027291">
    <property type="entry name" value="Glyco_hydro_38_N_sf"/>
</dbReference>
<comment type="cofactor">
    <cofactor evidence="1">
        <name>Zn(2+)</name>
        <dbReference type="ChEBI" id="CHEBI:29105"/>
    </cofactor>
</comment>
<evidence type="ECO:0000256" key="6">
    <source>
        <dbReference type="ARBA" id="ARBA00023295"/>
    </source>
</evidence>
<evidence type="ECO:0000256" key="2">
    <source>
        <dbReference type="ARBA" id="ARBA00009792"/>
    </source>
</evidence>
<name>A0A183UAQ1_TOXCA</name>
<dbReference type="Gene3D" id="2.60.40.1180">
    <property type="entry name" value="Golgi alpha-mannosidase II"/>
    <property type="match status" value="1"/>
</dbReference>
<dbReference type="InterPro" id="IPR013780">
    <property type="entry name" value="Glyco_hydro_b"/>
</dbReference>
<keyword evidence="5" id="KW-0862">Zinc</keyword>
<dbReference type="SUPFAM" id="SSF88688">
    <property type="entry name" value="Families 57/38 glycoside transferase middle domain"/>
    <property type="match status" value="1"/>
</dbReference>
<evidence type="ECO:0000256" key="5">
    <source>
        <dbReference type="ARBA" id="ARBA00022833"/>
    </source>
</evidence>
<feature type="domain" description="Glycoside hydrolase family 38 central" evidence="9">
    <location>
        <begin position="246"/>
        <end position="317"/>
    </location>
</feature>
<feature type="transmembrane region" description="Helical" evidence="7">
    <location>
        <begin position="83"/>
        <end position="108"/>
    </location>
</feature>
<comment type="similarity">
    <text evidence="2">Belongs to the glycosyl hydrolase 38 family.</text>
</comment>
<dbReference type="InterPro" id="IPR028995">
    <property type="entry name" value="Glyco_hydro_57/38_cen_sf"/>
</dbReference>
<evidence type="ECO:0000313" key="11">
    <source>
        <dbReference type="Proteomes" id="UP000050794"/>
    </source>
</evidence>
<dbReference type="GO" id="GO:0006013">
    <property type="term" value="P:mannose metabolic process"/>
    <property type="evidence" value="ECO:0007669"/>
    <property type="project" value="InterPro"/>
</dbReference>
<evidence type="ECO:0000259" key="9">
    <source>
        <dbReference type="SMART" id="SM00872"/>
    </source>
</evidence>
<feature type="chain" id="PRO_5044553058" evidence="8">
    <location>
        <begin position="24"/>
        <end position="470"/>
    </location>
</feature>
<evidence type="ECO:0000313" key="12">
    <source>
        <dbReference type="WBParaSite" id="TCNE_0000557101-mRNA-1"/>
    </source>
</evidence>
<keyword evidence="7" id="KW-1133">Transmembrane helix</keyword>
<evidence type="ECO:0000256" key="4">
    <source>
        <dbReference type="ARBA" id="ARBA00022801"/>
    </source>
</evidence>
<keyword evidence="3" id="KW-0479">Metal-binding</keyword>
<dbReference type="PANTHER" id="PTHR11607:SF3">
    <property type="entry name" value="LYSOSOMAL ALPHA-MANNOSIDASE"/>
    <property type="match status" value="1"/>
</dbReference>
<dbReference type="Gene3D" id="3.20.110.10">
    <property type="entry name" value="Glycoside hydrolase 38, N terminal domain"/>
    <property type="match status" value="2"/>
</dbReference>
<sequence length="470" mass="53772">MKRWQRILVCAVTISALLVIVQQSIVDTSTSRVAKVSGHQIRMTNNERSTPNHVDVFVVLHSHVDPGWLQTFDEYYDNKVACLFSVTIFVFGAIIISCIIILLLNFFVHSILNNVVGALDQYKDLRLVKEGRFEVTGGSWVMTDEATPYFWASIDNMIVGHQFLLKRLNTSPKASCAQQMAGQYRQLQPYYNSRSVLVAAGDDFAYSDARDLPQLYRVVNIQVRFGTVSDYFSSLDETSLPLMSGDFFPRSSQRAGSRKIFFQAKMRGLDLLRVAAKAEDVSIVNEIARRDLALFQHHDAITGTSRRLVMLDYFNRLCRSLHWIFMEHAKFITQLQRVSNENRSLSSIDIPPNNMTFELLPQNVLRFRHHSERLYLTVFNQNSFRSRQLITVRTTTHNVAVIYNGREIDAQVGPLFDYDGINNDLFRLSFYVTLDAFVVAEVQLMKQSIPPALTKLSTIGCYNCSRCQQK</sequence>
<dbReference type="GO" id="GO:0030246">
    <property type="term" value="F:carbohydrate binding"/>
    <property type="evidence" value="ECO:0007669"/>
    <property type="project" value="InterPro"/>
</dbReference>
<reference evidence="10 11" key="2">
    <citation type="submission" date="2018-11" db="EMBL/GenBank/DDBJ databases">
        <authorList>
            <consortium name="Pathogen Informatics"/>
        </authorList>
    </citation>
    <scope>NUCLEOTIDE SEQUENCE [LARGE SCALE GENOMIC DNA]</scope>
</reference>
<feature type="signal peptide" evidence="8">
    <location>
        <begin position="1"/>
        <end position="23"/>
    </location>
</feature>
<evidence type="ECO:0000256" key="7">
    <source>
        <dbReference type="SAM" id="Phobius"/>
    </source>
</evidence>
<dbReference type="InterPro" id="IPR000602">
    <property type="entry name" value="Glyco_hydro_38_N"/>
</dbReference>
<dbReference type="Proteomes" id="UP000050794">
    <property type="component" value="Unassembled WGS sequence"/>
</dbReference>
<keyword evidence="11" id="KW-1185">Reference proteome</keyword>